<protein>
    <submittedName>
        <fullName evidence="6">LysR family transcriptional regulator</fullName>
    </submittedName>
</protein>
<evidence type="ECO:0000256" key="1">
    <source>
        <dbReference type="ARBA" id="ARBA00009437"/>
    </source>
</evidence>
<evidence type="ECO:0000313" key="7">
    <source>
        <dbReference type="Proteomes" id="UP000319732"/>
    </source>
</evidence>
<dbReference type="PANTHER" id="PTHR30537">
    <property type="entry name" value="HTH-TYPE TRANSCRIPTIONAL REGULATOR"/>
    <property type="match status" value="1"/>
</dbReference>
<evidence type="ECO:0000256" key="4">
    <source>
        <dbReference type="ARBA" id="ARBA00023163"/>
    </source>
</evidence>
<reference evidence="6 7" key="1">
    <citation type="submission" date="2019-06" db="EMBL/GenBank/DDBJ databases">
        <title>Whole genome sequence for Cellvibrionaceae sp. R142.</title>
        <authorList>
            <person name="Wang G."/>
        </authorList>
    </citation>
    <scope>NUCLEOTIDE SEQUENCE [LARGE SCALE GENOMIC DNA]</scope>
    <source>
        <strain evidence="6 7">R142</strain>
    </source>
</reference>
<organism evidence="6 7">
    <name type="scientific">Exilibacterium tricleocarpae</name>
    <dbReference type="NCBI Taxonomy" id="2591008"/>
    <lineage>
        <taxon>Bacteria</taxon>
        <taxon>Pseudomonadati</taxon>
        <taxon>Pseudomonadota</taxon>
        <taxon>Gammaproteobacteria</taxon>
        <taxon>Cellvibrionales</taxon>
        <taxon>Cellvibrionaceae</taxon>
        <taxon>Exilibacterium</taxon>
    </lineage>
</organism>
<accession>A0A545T3Q7</accession>
<evidence type="ECO:0000313" key="6">
    <source>
        <dbReference type="EMBL" id="TQV71825.1"/>
    </source>
</evidence>
<dbReference type="EMBL" id="VHSG01000020">
    <property type="protein sequence ID" value="TQV71825.1"/>
    <property type="molecule type" value="Genomic_DNA"/>
</dbReference>
<dbReference type="RefSeq" id="WP_142928601.1">
    <property type="nucleotide sequence ID" value="NZ_ML660099.1"/>
</dbReference>
<dbReference type="InterPro" id="IPR005119">
    <property type="entry name" value="LysR_subst-bd"/>
</dbReference>
<proteinExistence type="inferred from homology"/>
<dbReference type="GO" id="GO:0043565">
    <property type="term" value="F:sequence-specific DNA binding"/>
    <property type="evidence" value="ECO:0007669"/>
    <property type="project" value="TreeGrafter"/>
</dbReference>
<dbReference type="Proteomes" id="UP000319732">
    <property type="component" value="Unassembled WGS sequence"/>
</dbReference>
<keyword evidence="7" id="KW-1185">Reference proteome</keyword>
<comment type="similarity">
    <text evidence="1">Belongs to the LysR transcriptional regulatory family.</text>
</comment>
<dbReference type="InterPro" id="IPR036390">
    <property type="entry name" value="WH_DNA-bd_sf"/>
</dbReference>
<evidence type="ECO:0000256" key="3">
    <source>
        <dbReference type="ARBA" id="ARBA00023125"/>
    </source>
</evidence>
<gene>
    <name evidence="6" type="ORF">FKG94_19470</name>
</gene>
<dbReference type="InterPro" id="IPR000847">
    <property type="entry name" value="LysR_HTH_N"/>
</dbReference>
<feature type="domain" description="HTH lysR-type" evidence="5">
    <location>
        <begin position="3"/>
        <end position="60"/>
    </location>
</feature>
<dbReference type="Gene3D" id="1.10.10.10">
    <property type="entry name" value="Winged helix-like DNA-binding domain superfamily/Winged helix DNA-binding domain"/>
    <property type="match status" value="1"/>
</dbReference>
<sequence>MAMEWSDLKVFLAMADAGSVRAAAQKLDVSHSTVSRRVRALEQDLGVRLFDRLAGGYRLTAEGRDVFQEVQEVEDKVHALERRVLGKDSKLSGPLKVTMPDILASTLLMQDIVSFTRKYPQIELDVVATYDALSLNNREADVAIRITNRPPGDLVGRKVTTYARANYAARSYVKKVGLSNLAEEAVWIGWDDLESHPDWVKNSAYPKLPTRHHLNNPLLQLSAVREGLGIAMLPCFMADQHPELQRVPDLRCEEAYQIWLFTHRDLRRTSRVRVFMAAMVEAFERSKPLLQGQTYQPG</sequence>
<dbReference type="Pfam" id="PF03466">
    <property type="entry name" value="LysR_substrate"/>
    <property type="match status" value="1"/>
</dbReference>
<dbReference type="Pfam" id="PF00126">
    <property type="entry name" value="HTH_1"/>
    <property type="match status" value="1"/>
</dbReference>
<dbReference type="PRINTS" id="PR00039">
    <property type="entry name" value="HTHLYSR"/>
</dbReference>
<dbReference type="InterPro" id="IPR036388">
    <property type="entry name" value="WH-like_DNA-bd_sf"/>
</dbReference>
<dbReference type="InterPro" id="IPR058163">
    <property type="entry name" value="LysR-type_TF_proteobact-type"/>
</dbReference>
<dbReference type="SUPFAM" id="SSF53850">
    <property type="entry name" value="Periplasmic binding protein-like II"/>
    <property type="match status" value="1"/>
</dbReference>
<name>A0A545T3Q7_9GAMM</name>
<keyword evidence="2" id="KW-0805">Transcription regulation</keyword>
<dbReference type="SUPFAM" id="SSF46785">
    <property type="entry name" value="Winged helix' DNA-binding domain"/>
    <property type="match status" value="1"/>
</dbReference>
<dbReference type="PANTHER" id="PTHR30537:SF3">
    <property type="entry name" value="TRANSCRIPTIONAL REGULATORY PROTEIN"/>
    <property type="match status" value="1"/>
</dbReference>
<evidence type="ECO:0000259" key="5">
    <source>
        <dbReference type="PROSITE" id="PS50931"/>
    </source>
</evidence>
<keyword evidence="3" id="KW-0238">DNA-binding</keyword>
<dbReference type="Gene3D" id="3.40.190.290">
    <property type="match status" value="1"/>
</dbReference>
<dbReference type="FunFam" id="1.10.10.10:FF:000001">
    <property type="entry name" value="LysR family transcriptional regulator"/>
    <property type="match status" value="1"/>
</dbReference>
<dbReference type="OrthoDB" id="570111at2"/>
<comment type="caution">
    <text evidence="6">The sequence shown here is derived from an EMBL/GenBank/DDBJ whole genome shotgun (WGS) entry which is preliminary data.</text>
</comment>
<evidence type="ECO:0000256" key="2">
    <source>
        <dbReference type="ARBA" id="ARBA00023015"/>
    </source>
</evidence>
<dbReference type="GO" id="GO:0006351">
    <property type="term" value="P:DNA-templated transcription"/>
    <property type="evidence" value="ECO:0007669"/>
    <property type="project" value="TreeGrafter"/>
</dbReference>
<dbReference type="GO" id="GO:0003700">
    <property type="term" value="F:DNA-binding transcription factor activity"/>
    <property type="evidence" value="ECO:0007669"/>
    <property type="project" value="InterPro"/>
</dbReference>
<keyword evidence="4" id="KW-0804">Transcription</keyword>
<dbReference type="AlphaFoldDB" id="A0A545T3Q7"/>
<dbReference type="PROSITE" id="PS50931">
    <property type="entry name" value="HTH_LYSR"/>
    <property type="match status" value="1"/>
</dbReference>